<evidence type="ECO:0000313" key="3">
    <source>
        <dbReference type="Proteomes" id="UP001150942"/>
    </source>
</evidence>
<name>A0A9W9LXS7_9EURO</name>
<protein>
    <submittedName>
        <fullName evidence="2">Uncharacterized protein</fullName>
    </submittedName>
</protein>
<dbReference type="AlphaFoldDB" id="A0A9W9LXS7"/>
<sequence>MYIEVPTKPAVLRLLDQPDQPAPPARSYTSRVGSQAEAGEPRIPHLRARCLRGLPARVFVLGCRSGQIVKYHLGGEPGHL</sequence>
<accession>A0A9W9LXS7</accession>
<feature type="region of interest" description="Disordered" evidence="1">
    <location>
        <begin position="15"/>
        <end position="39"/>
    </location>
</feature>
<dbReference type="Proteomes" id="UP001150942">
    <property type="component" value="Unassembled WGS sequence"/>
</dbReference>
<comment type="caution">
    <text evidence="2">The sequence shown here is derived from an EMBL/GenBank/DDBJ whole genome shotgun (WGS) entry which is preliminary data.</text>
</comment>
<evidence type="ECO:0000313" key="2">
    <source>
        <dbReference type="EMBL" id="KAJ5181540.1"/>
    </source>
</evidence>
<proteinExistence type="predicted"/>
<organism evidence="2 3">
    <name type="scientific">Penicillium cf. viridicatum</name>
    <dbReference type="NCBI Taxonomy" id="2972119"/>
    <lineage>
        <taxon>Eukaryota</taxon>
        <taxon>Fungi</taxon>
        <taxon>Dikarya</taxon>
        <taxon>Ascomycota</taxon>
        <taxon>Pezizomycotina</taxon>
        <taxon>Eurotiomycetes</taxon>
        <taxon>Eurotiomycetidae</taxon>
        <taxon>Eurotiales</taxon>
        <taxon>Aspergillaceae</taxon>
        <taxon>Penicillium</taxon>
    </lineage>
</organism>
<gene>
    <name evidence="2" type="ORF">N7449_011687</name>
</gene>
<reference evidence="2" key="2">
    <citation type="journal article" date="2023" name="IMA Fungus">
        <title>Comparative genomic study of the Penicillium genus elucidates a diverse pangenome and 15 lateral gene transfer events.</title>
        <authorList>
            <person name="Petersen C."/>
            <person name="Sorensen T."/>
            <person name="Nielsen M.R."/>
            <person name="Sondergaard T.E."/>
            <person name="Sorensen J.L."/>
            <person name="Fitzpatrick D.A."/>
            <person name="Frisvad J.C."/>
            <person name="Nielsen K.L."/>
        </authorList>
    </citation>
    <scope>NUCLEOTIDE SEQUENCE</scope>
    <source>
        <strain evidence="2">IBT 20477</strain>
    </source>
</reference>
<reference evidence="2" key="1">
    <citation type="submission" date="2022-11" db="EMBL/GenBank/DDBJ databases">
        <authorList>
            <person name="Petersen C."/>
        </authorList>
    </citation>
    <scope>NUCLEOTIDE SEQUENCE</scope>
    <source>
        <strain evidence="2">IBT 20477</strain>
    </source>
</reference>
<keyword evidence="3" id="KW-1185">Reference proteome</keyword>
<evidence type="ECO:0000256" key="1">
    <source>
        <dbReference type="SAM" id="MobiDB-lite"/>
    </source>
</evidence>
<dbReference type="EMBL" id="JAPQKQ010000009">
    <property type="protein sequence ID" value="KAJ5181540.1"/>
    <property type="molecule type" value="Genomic_DNA"/>
</dbReference>